<gene>
    <name evidence="1" type="ORF">UFOPK1358_01779</name>
    <name evidence="2" type="ORF">UFOPK2766_00139</name>
    <name evidence="3" type="ORF">UFOPK3519_00271</name>
</gene>
<proteinExistence type="inferred from homology"/>
<dbReference type="InterPro" id="IPR005651">
    <property type="entry name" value="Trm112-like"/>
</dbReference>
<dbReference type="AlphaFoldDB" id="A0A6J6S0L0"/>
<dbReference type="Gene3D" id="2.20.25.10">
    <property type="match status" value="1"/>
</dbReference>
<reference evidence="2" key="1">
    <citation type="submission" date="2020-05" db="EMBL/GenBank/DDBJ databases">
        <authorList>
            <person name="Chiriac C."/>
            <person name="Salcher M."/>
            <person name="Ghai R."/>
            <person name="Kavagutti S V."/>
        </authorList>
    </citation>
    <scope>NUCLEOTIDE SEQUENCE</scope>
</reference>
<dbReference type="PANTHER" id="PTHR33505">
    <property type="entry name" value="ZGC:162634"/>
    <property type="match status" value="1"/>
</dbReference>
<dbReference type="EMBL" id="CAEZSF010000230">
    <property type="protein sequence ID" value="CAB4553579.1"/>
    <property type="molecule type" value="Genomic_DNA"/>
</dbReference>
<name>A0A6J6S0L0_9ZZZZ</name>
<dbReference type="PANTHER" id="PTHR33505:SF4">
    <property type="entry name" value="PROTEIN PREY, MITOCHONDRIAL"/>
    <property type="match status" value="1"/>
</dbReference>
<sequence>MSTADNLDPRLLEILACPQDKGPLLYFADEQLLFNPRLNQTYPVRDGIPVMLIDQATAVDSAEAARLSAKADAEGVQPTFSE</sequence>
<protein>
    <submittedName>
        <fullName evidence="2">Unannotated protein</fullName>
    </submittedName>
</protein>
<dbReference type="HAMAP" id="MF_01187">
    <property type="entry name" value="UPF0434"/>
    <property type="match status" value="1"/>
</dbReference>
<evidence type="ECO:0000313" key="2">
    <source>
        <dbReference type="EMBL" id="CAB4728235.1"/>
    </source>
</evidence>
<accession>A0A6J6S0L0</accession>
<dbReference type="EMBL" id="CAFBMG010000011">
    <property type="protein sequence ID" value="CAB4891079.1"/>
    <property type="molecule type" value="Genomic_DNA"/>
</dbReference>
<dbReference type="SUPFAM" id="SSF158997">
    <property type="entry name" value="Trm112p-like"/>
    <property type="match status" value="1"/>
</dbReference>
<dbReference type="Pfam" id="PF03966">
    <property type="entry name" value="Trm112p"/>
    <property type="match status" value="1"/>
</dbReference>
<evidence type="ECO:0000313" key="3">
    <source>
        <dbReference type="EMBL" id="CAB4891079.1"/>
    </source>
</evidence>
<dbReference type="GO" id="GO:0005829">
    <property type="term" value="C:cytosol"/>
    <property type="evidence" value="ECO:0007669"/>
    <property type="project" value="TreeGrafter"/>
</dbReference>
<evidence type="ECO:0000313" key="1">
    <source>
        <dbReference type="EMBL" id="CAB4553579.1"/>
    </source>
</evidence>
<dbReference type="EMBL" id="CAEZYU010000003">
    <property type="protein sequence ID" value="CAB4728235.1"/>
    <property type="molecule type" value="Genomic_DNA"/>
</dbReference>
<organism evidence="2">
    <name type="scientific">freshwater metagenome</name>
    <dbReference type="NCBI Taxonomy" id="449393"/>
    <lineage>
        <taxon>unclassified sequences</taxon>
        <taxon>metagenomes</taxon>
        <taxon>ecological metagenomes</taxon>
    </lineage>
</organism>